<dbReference type="InterPro" id="IPR012967">
    <property type="entry name" value="COMT_dimerisation"/>
</dbReference>
<dbReference type="PANTHER" id="PTHR11746">
    <property type="entry name" value="O-METHYLTRANSFERASE"/>
    <property type="match status" value="1"/>
</dbReference>
<feature type="domain" description="O-methyltransferase dimerisation" evidence="5">
    <location>
        <begin position="14"/>
        <end position="102"/>
    </location>
</feature>
<proteinExistence type="predicted"/>
<dbReference type="Gene3D" id="3.40.50.150">
    <property type="entry name" value="Vaccinia Virus protein VP39"/>
    <property type="match status" value="1"/>
</dbReference>
<evidence type="ECO:0000313" key="7">
    <source>
        <dbReference type="Proteomes" id="UP000636709"/>
    </source>
</evidence>
<dbReference type="Proteomes" id="UP000636709">
    <property type="component" value="Unassembled WGS sequence"/>
</dbReference>
<accession>A0A835E7W7</accession>
<comment type="caution">
    <text evidence="6">The sequence shown here is derived from an EMBL/GenBank/DDBJ whole genome shotgun (WGS) entry which is preliminary data.</text>
</comment>
<dbReference type="AlphaFoldDB" id="A0A835E7W7"/>
<dbReference type="PROSITE" id="PS51683">
    <property type="entry name" value="SAM_OMT_II"/>
    <property type="match status" value="1"/>
</dbReference>
<gene>
    <name evidence="6" type="ORF">HU200_051415</name>
</gene>
<keyword evidence="7" id="KW-1185">Reference proteome</keyword>
<keyword evidence="2" id="KW-0808">Transferase</keyword>
<reference evidence="6" key="1">
    <citation type="submission" date="2020-07" db="EMBL/GenBank/DDBJ databases">
        <title>Genome sequence and genetic diversity analysis of an under-domesticated orphan crop, white fonio (Digitaria exilis).</title>
        <authorList>
            <person name="Bennetzen J.L."/>
            <person name="Chen S."/>
            <person name="Ma X."/>
            <person name="Wang X."/>
            <person name="Yssel A.E.J."/>
            <person name="Chaluvadi S.R."/>
            <person name="Johnson M."/>
            <person name="Gangashetty P."/>
            <person name="Hamidou F."/>
            <person name="Sanogo M.D."/>
            <person name="Zwaenepoel A."/>
            <person name="Wallace J."/>
            <person name="Van De Peer Y."/>
            <person name="Van Deynze A."/>
        </authorList>
    </citation>
    <scope>NUCLEOTIDE SEQUENCE</scope>
    <source>
        <tissue evidence="6">Leaves</tissue>
    </source>
</reference>
<dbReference type="OrthoDB" id="2410195at2759"/>
<dbReference type="GO" id="GO:0008171">
    <property type="term" value="F:O-methyltransferase activity"/>
    <property type="evidence" value="ECO:0007669"/>
    <property type="project" value="InterPro"/>
</dbReference>
<evidence type="ECO:0000256" key="2">
    <source>
        <dbReference type="ARBA" id="ARBA00022679"/>
    </source>
</evidence>
<evidence type="ECO:0000259" key="5">
    <source>
        <dbReference type="Pfam" id="PF08100"/>
    </source>
</evidence>
<evidence type="ECO:0000256" key="1">
    <source>
        <dbReference type="ARBA" id="ARBA00022603"/>
    </source>
</evidence>
<dbReference type="SUPFAM" id="SSF53335">
    <property type="entry name" value="S-adenosyl-L-methionine-dependent methyltransferases"/>
    <property type="match status" value="1"/>
</dbReference>
<dbReference type="Pfam" id="PF00891">
    <property type="entry name" value="Methyltransf_2"/>
    <property type="match status" value="1"/>
</dbReference>
<evidence type="ECO:0000256" key="3">
    <source>
        <dbReference type="ARBA" id="ARBA00022691"/>
    </source>
</evidence>
<dbReference type="PIRSF" id="PIRSF005739">
    <property type="entry name" value="O-mtase"/>
    <property type="match status" value="1"/>
</dbReference>
<sequence>MLLHQGYVELYHHGFLHIKSAALLCAVGLGIPSAIHRCGGEATISDLAVKTGVHPAKLSYLRRLMRALASFGIFDTDSRKPDDTDGSSVVYTLTPVSRILVNDGDMSPLLRLLARPATSVSTFFAMEAWFRDGGATTLFEMVHGGVPPWSLTKNDASYNEAMNDACAVDSGFSMDAMLEEVGGKGIFHGLTSLVDVGGGHGAAAMAIARAFPHVKCAVLDLEQVISKAPGSASDGTVQFIAGDMFESIPPANAVFLRHVLDCWDDDHCVKILGQCKRAIPTRDAGGKVIIMNLVVGYGPLENVVKETQVLFDMYMMRYGGAEREEQEWKKIFLEAGFSDYKITPILGFQSIIEVFP</sequence>
<dbReference type="FunFam" id="3.40.50.150:FF:000206">
    <property type="entry name" value="O-methyltransferase ZRP4"/>
    <property type="match status" value="1"/>
</dbReference>
<keyword evidence="1" id="KW-0489">Methyltransferase</keyword>
<evidence type="ECO:0008006" key="8">
    <source>
        <dbReference type="Google" id="ProtNLM"/>
    </source>
</evidence>
<organism evidence="6 7">
    <name type="scientific">Digitaria exilis</name>
    <dbReference type="NCBI Taxonomy" id="1010633"/>
    <lineage>
        <taxon>Eukaryota</taxon>
        <taxon>Viridiplantae</taxon>
        <taxon>Streptophyta</taxon>
        <taxon>Embryophyta</taxon>
        <taxon>Tracheophyta</taxon>
        <taxon>Spermatophyta</taxon>
        <taxon>Magnoliopsida</taxon>
        <taxon>Liliopsida</taxon>
        <taxon>Poales</taxon>
        <taxon>Poaceae</taxon>
        <taxon>PACMAD clade</taxon>
        <taxon>Panicoideae</taxon>
        <taxon>Panicodae</taxon>
        <taxon>Paniceae</taxon>
        <taxon>Anthephorinae</taxon>
        <taxon>Digitaria</taxon>
    </lineage>
</organism>
<evidence type="ECO:0000313" key="6">
    <source>
        <dbReference type="EMBL" id="KAF8669091.1"/>
    </source>
</evidence>
<dbReference type="GO" id="GO:0046983">
    <property type="term" value="F:protein dimerization activity"/>
    <property type="evidence" value="ECO:0007669"/>
    <property type="project" value="InterPro"/>
</dbReference>
<dbReference type="SUPFAM" id="SSF46785">
    <property type="entry name" value="Winged helix' DNA-binding domain"/>
    <property type="match status" value="1"/>
</dbReference>
<dbReference type="Gene3D" id="1.10.10.10">
    <property type="entry name" value="Winged helix-like DNA-binding domain superfamily/Winged helix DNA-binding domain"/>
    <property type="match status" value="1"/>
</dbReference>
<dbReference type="InterPro" id="IPR036388">
    <property type="entry name" value="WH-like_DNA-bd_sf"/>
</dbReference>
<keyword evidence="3" id="KW-0949">S-adenosyl-L-methionine</keyword>
<dbReference type="InterPro" id="IPR029063">
    <property type="entry name" value="SAM-dependent_MTases_sf"/>
</dbReference>
<dbReference type="EMBL" id="JACEFO010002272">
    <property type="protein sequence ID" value="KAF8669091.1"/>
    <property type="molecule type" value="Genomic_DNA"/>
</dbReference>
<feature type="domain" description="O-methyltransferase C-terminal" evidence="4">
    <location>
        <begin position="125"/>
        <end position="338"/>
    </location>
</feature>
<dbReference type="InterPro" id="IPR001077">
    <property type="entry name" value="COMT_C"/>
</dbReference>
<dbReference type="Pfam" id="PF08100">
    <property type="entry name" value="Dimerisation"/>
    <property type="match status" value="1"/>
</dbReference>
<protein>
    <recommendedName>
        <fullName evidence="8">O-methyltransferase</fullName>
    </recommendedName>
</protein>
<dbReference type="InterPro" id="IPR036390">
    <property type="entry name" value="WH_DNA-bd_sf"/>
</dbReference>
<dbReference type="InterPro" id="IPR016461">
    <property type="entry name" value="COMT-like"/>
</dbReference>
<dbReference type="GO" id="GO:0032259">
    <property type="term" value="P:methylation"/>
    <property type="evidence" value="ECO:0007669"/>
    <property type="project" value="UniProtKB-KW"/>
</dbReference>
<evidence type="ECO:0000259" key="4">
    <source>
        <dbReference type="Pfam" id="PF00891"/>
    </source>
</evidence>
<name>A0A835E7W7_9POAL</name>